<protein>
    <submittedName>
        <fullName evidence="2">Uncharacterized protein</fullName>
    </submittedName>
</protein>
<evidence type="ECO:0000313" key="3">
    <source>
        <dbReference type="Proteomes" id="UP000284706"/>
    </source>
</evidence>
<sequence length="216" mass="23879">MYRLLDPPQTDDSVEDVDGRPLLLAFFQSLVSSMVSWPSSSLEATNLKETYLDISLTVYSLILGSLQHLDEILTEPAARSSDSKADKRRRLRRLAVKDTIWYLCSVLHILIATQTNDGQHLAPSNPSLVAGATRPKVSQLHDLREAILKYFLTFLGHSSGAEVTSTSSENSDASGTAPVNPTAETAKLSQTPTRIVFDDMEHQMLLRVAESYFTLL</sequence>
<gene>
    <name evidence="2" type="ORF">CVT26_010768</name>
</gene>
<evidence type="ECO:0000313" key="2">
    <source>
        <dbReference type="EMBL" id="PPQ73681.1"/>
    </source>
</evidence>
<dbReference type="OrthoDB" id="3056508at2759"/>
<feature type="region of interest" description="Disordered" evidence="1">
    <location>
        <begin position="163"/>
        <end position="186"/>
    </location>
</feature>
<dbReference type="EMBL" id="NHYE01005390">
    <property type="protein sequence ID" value="PPQ73681.1"/>
    <property type="molecule type" value="Genomic_DNA"/>
</dbReference>
<dbReference type="Proteomes" id="UP000284706">
    <property type="component" value="Unassembled WGS sequence"/>
</dbReference>
<organism evidence="2 3">
    <name type="scientific">Gymnopilus dilepis</name>
    <dbReference type="NCBI Taxonomy" id="231916"/>
    <lineage>
        <taxon>Eukaryota</taxon>
        <taxon>Fungi</taxon>
        <taxon>Dikarya</taxon>
        <taxon>Basidiomycota</taxon>
        <taxon>Agaricomycotina</taxon>
        <taxon>Agaricomycetes</taxon>
        <taxon>Agaricomycetidae</taxon>
        <taxon>Agaricales</taxon>
        <taxon>Agaricineae</taxon>
        <taxon>Hymenogastraceae</taxon>
        <taxon>Gymnopilus</taxon>
    </lineage>
</organism>
<evidence type="ECO:0000256" key="1">
    <source>
        <dbReference type="SAM" id="MobiDB-lite"/>
    </source>
</evidence>
<accession>A0A409W5A4</accession>
<name>A0A409W5A4_9AGAR</name>
<proteinExistence type="predicted"/>
<dbReference type="AlphaFoldDB" id="A0A409W5A4"/>
<dbReference type="InParanoid" id="A0A409W5A4"/>
<comment type="caution">
    <text evidence="2">The sequence shown here is derived from an EMBL/GenBank/DDBJ whole genome shotgun (WGS) entry which is preliminary data.</text>
</comment>
<reference evidence="2 3" key="1">
    <citation type="journal article" date="2018" name="Evol. Lett.">
        <title>Horizontal gene cluster transfer increased hallucinogenic mushroom diversity.</title>
        <authorList>
            <person name="Reynolds H.T."/>
            <person name="Vijayakumar V."/>
            <person name="Gluck-Thaler E."/>
            <person name="Korotkin H.B."/>
            <person name="Matheny P.B."/>
            <person name="Slot J.C."/>
        </authorList>
    </citation>
    <scope>NUCLEOTIDE SEQUENCE [LARGE SCALE GENOMIC DNA]</scope>
    <source>
        <strain evidence="2 3">SRW20</strain>
    </source>
</reference>
<keyword evidence="3" id="KW-1185">Reference proteome</keyword>